<reference evidence="5" key="2">
    <citation type="submission" date="2025-08" db="UniProtKB">
        <authorList>
            <consortium name="RefSeq"/>
        </authorList>
    </citation>
    <scope>IDENTIFICATION</scope>
    <source>
        <tissue evidence="5">Leaf</tissue>
    </source>
</reference>
<dbReference type="GO" id="GO:0016616">
    <property type="term" value="F:oxidoreductase activity, acting on the CH-OH group of donors, NAD or NADP as acceptor"/>
    <property type="evidence" value="ECO:0007669"/>
    <property type="project" value="InterPro"/>
</dbReference>
<accession>A0A6P8BYI2</accession>
<evidence type="ECO:0000313" key="4">
    <source>
        <dbReference type="Proteomes" id="UP000515151"/>
    </source>
</evidence>
<organism evidence="4 5">
    <name type="scientific">Punica granatum</name>
    <name type="common">Pomegranate</name>
    <dbReference type="NCBI Taxonomy" id="22663"/>
    <lineage>
        <taxon>Eukaryota</taxon>
        <taxon>Viridiplantae</taxon>
        <taxon>Streptophyta</taxon>
        <taxon>Embryophyta</taxon>
        <taxon>Tracheophyta</taxon>
        <taxon>Spermatophyta</taxon>
        <taxon>Magnoliopsida</taxon>
        <taxon>eudicotyledons</taxon>
        <taxon>Gunneridae</taxon>
        <taxon>Pentapetalae</taxon>
        <taxon>rosids</taxon>
        <taxon>malvids</taxon>
        <taxon>Myrtales</taxon>
        <taxon>Lythraceae</taxon>
        <taxon>Punica</taxon>
    </lineage>
</organism>
<dbReference type="AlphaFoldDB" id="A0A6P8BYI2"/>
<name>A0A6P8BYI2_PUNGR</name>
<dbReference type="InterPro" id="IPR045313">
    <property type="entry name" value="CBR1-like"/>
</dbReference>
<dbReference type="CDD" id="cd05324">
    <property type="entry name" value="carb_red_PTCR-like_SDR_c"/>
    <property type="match status" value="1"/>
</dbReference>
<comment type="similarity">
    <text evidence="1">Belongs to the short-chain dehydrogenases/reductases (SDR) family.</text>
</comment>
<sequence>MAEASTFLDTRRHAVVTGANKGIGLEICRQLASKGVTVVLTSSDEKRGLEAVCKLKEEGSAAPSGEVVFHQLDVTDSASIDSLVEFVSTRFGKLDILVNNAGINGIILDFQAFTSAVERVGGWPTDEEEWKMMATQNYKLAIECLETNYFGAKRVTEALLPLLQQSSSARIVNVSSDLGFLQKFLEDFQRGQLAAKGWPETISAYKLSKAAMNAYTRLLAKEFPTFLVNSVCPGFVKTDMTGNNGLLSAPQGAEGPISCSSQRHAVVTGANKGIRLEICRQLASKGVMMVLTSREEKKGLEAICKLKEGGSAAPSGEVVFHQLDVIDSASIDSLVEFVSTRFGKLDIPVHKGPTDEEELKMIATQNYKLAIEFLETNYYCAKRVTEALIPLLQQSDSARIVNISSFLGLLQQIPAKSITDDLGDIKSLTKDRIDDILKDFLEDFRQGKLKAKGWPANVSAYKMSKAALNAYTRLLAKEFPSFLVNTICPGFVRTDMTGNNGVLTAHEGAESPVHLALLLKTGPSGLFFSRKEVPNF</sequence>
<dbReference type="PRINTS" id="PR00081">
    <property type="entry name" value="GDHRDH"/>
</dbReference>
<evidence type="ECO:0000256" key="1">
    <source>
        <dbReference type="ARBA" id="ARBA00006484"/>
    </source>
</evidence>
<dbReference type="Proteomes" id="UP000515151">
    <property type="component" value="Chromosome 1"/>
</dbReference>
<proteinExistence type="inferred from homology"/>
<keyword evidence="4" id="KW-1185">Reference proteome</keyword>
<keyword evidence="3" id="KW-0560">Oxidoreductase</keyword>
<dbReference type="PRINTS" id="PR00080">
    <property type="entry name" value="SDRFAMILY"/>
</dbReference>
<dbReference type="PANTHER" id="PTHR43490">
    <property type="entry name" value="(+)-NEOMENTHOL DEHYDROGENASE"/>
    <property type="match status" value="1"/>
</dbReference>
<dbReference type="Pfam" id="PF13561">
    <property type="entry name" value="adh_short_C2"/>
    <property type="match status" value="1"/>
</dbReference>
<keyword evidence="2" id="KW-0521">NADP</keyword>
<dbReference type="GO" id="GO:0016020">
    <property type="term" value="C:membrane"/>
    <property type="evidence" value="ECO:0007669"/>
    <property type="project" value="TreeGrafter"/>
</dbReference>
<evidence type="ECO:0000256" key="3">
    <source>
        <dbReference type="ARBA" id="ARBA00023002"/>
    </source>
</evidence>
<dbReference type="GeneID" id="116191540"/>
<dbReference type="OrthoDB" id="1933717at2759"/>
<evidence type="ECO:0000256" key="2">
    <source>
        <dbReference type="ARBA" id="ARBA00022857"/>
    </source>
</evidence>
<dbReference type="InterPro" id="IPR036291">
    <property type="entry name" value="NAD(P)-bd_dom_sf"/>
</dbReference>
<dbReference type="Pfam" id="PF00106">
    <property type="entry name" value="adh_short"/>
    <property type="match status" value="3"/>
</dbReference>
<evidence type="ECO:0000313" key="5">
    <source>
        <dbReference type="RefSeq" id="XP_031376127.1"/>
    </source>
</evidence>
<dbReference type="InterPro" id="IPR002347">
    <property type="entry name" value="SDR_fam"/>
</dbReference>
<gene>
    <name evidence="5" type="primary">LOC116191540</name>
</gene>
<dbReference type="RefSeq" id="XP_031376127.1">
    <property type="nucleotide sequence ID" value="XM_031520267.1"/>
</dbReference>
<dbReference type="PANTHER" id="PTHR43490:SF91">
    <property type="entry name" value="NAD(P)-BINDING ROSSMANN-FOLD PROTEIN"/>
    <property type="match status" value="1"/>
</dbReference>
<protein>
    <submittedName>
        <fullName evidence="5">(+)-neomenthol dehydrogenase-like</fullName>
    </submittedName>
</protein>
<reference evidence="4" key="1">
    <citation type="journal article" date="2020" name="Plant Biotechnol. J.">
        <title>The pomegranate (Punica granatum L.) draft genome dissects genetic divergence between soft- and hard-seeded cultivars.</title>
        <authorList>
            <person name="Luo X."/>
            <person name="Li H."/>
            <person name="Wu Z."/>
            <person name="Yao W."/>
            <person name="Zhao P."/>
            <person name="Cao D."/>
            <person name="Yu H."/>
            <person name="Li K."/>
            <person name="Poudel K."/>
            <person name="Zhao D."/>
            <person name="Zhang F."/>
            <person name="Xia X."/>
            <person name="Chen L."/>
            <person name="Wang Q."/>
            <person name="Jing D."/>
            <person name="Cao S."/>
        </authorList>
    </citation>
    <scope>NUCLEOTIDE SEQUENCE [LARGE SCALE GENOMIC DNA]</scope>
    <source>
        <strain evidence="4">cv. Tunisia</strain>
    </source>
</reference>
<dbReference type="SUPFAM" id="SSF51735">
    <property type="entry name" value="NAD(P)-binding Rossmann-fold domains"/>
    <property type="match status" value="2"/>
</dbReference>
<dbReference type="Gene3D" id="3.40.50.720">
    <property type="entry name" value="NAD(P)-binding Rossmann-like Domain"/>
    <property type="match status" value="2"/>
</dbReference>